<evidence type="ECO:0000256" key="4">
    <source>
        <dbReference type="ARBA" id="ARBA00022519"/>
    </source>
</evidence>
<keyword evidence="2" id="KW-0813">Transport</keyword>
<keyword evidence="4" id="KW-0997">Cell inner membrane</keyword>
<feature type="transmembrane region" description="Helical" evidence="10">
    <location>
        <begin position="44"/>
        <end position="61"/>
    </location>
</feature>
<gene>
    <name evidence="11" type="ORF">HY912_01195</name>
</gene>
<evidence type="ECO:0000256" key="5">
    <source>
        <dbReference type="ARBA" id="ARBA00022692"/>
    </source>
</evidence>
<dbReference type="GO" id="GO:0015192">
    <property type="term" value="F:L-phenylalanine transmembrane transporter activity"/>
    <property type="evidence" value="ECO:0007669"/>
    <property type="project" value="TreeGrafter"/>
</dbReference>
<keyword evidence="3" id="KW-1003">Cell membrane</keyword>
<evidence type="ECO:0000256" key="9">
    <source>
        <dbReference type="ARBA" id="ARBA00037998"/>
    </source>
</evidence>
<evidence type="ECO:0000256" key="6">
    <source>
        <dbReference type="ARBA" id="ARBA00022970"/>
    </source>
</evidence>
<comment type="similarity">
    <text evidence="9">Belongs to the binding-protein-dependent transport system permease family. LivHM subfamily.</text>
</comment>
<dbReference type="GO" id="GO:1903806">
    <property type="term" value="P:L-isoleucine import across plasma membrane"/>
    <property type="evidence" value="ECO:0007669"/>
    <property type="project" value="TreeGrafter"/>
</dbReference>
<reference evidence="11" key="1">
    <citation type="submission" date="2020-07" db="EMBL/GenBank/DDBJ databases">
        <title>Huge and variable diversity of episymbiotic CPR bacteria and DPANN archaea in groundwater ecosystems.</title>
        <authorList>
            <person name="He C.Y."/>
            <person name="Keren R."/>
            <person name="Whittaker M."/>
            <person name="Farag I.F."/>
            <person name="Doudna J."/>
            <person name="Cate J.H.D."/>
            <person name="Banfield J.F."/>
        </authorList>
    </citation>
    <scope>NUCLEOTIDE SEQUENCE</scope>
    <source>
        <strain evidence="11">NC_groundwater_1664_Pr3_B-0.1um_52_9</strain>
    </source>
</reference>
<dbReference type="InterPro" id="IPR052157">
    <property type="entry name" value="BCAA_transport_permease"/>
</dbReference>
<feature type="non-terminal residue" evidence="11">
    <location>
        <position position="293"/>
    </location>
</feature>
<name>A0A9D6Z1U7_9BACT</name>
<feature type="transmembrane region" description="Helical" evidence="10">
    <location>
        <begin position="230"/>
        <end position="259"/>
    </location>
</feature>
<protein>
    <submittedName>
        <fullName evidence="11">Branched-chain amino acid ABC transporter permease</fullName>
    </submittedName>
</protein>
<accession>A0A9D6Z1U7</accession>
<evidence type="ECO:0000313" key="12">
    <source>
        <dbReference type="Proteomes" id="UP000807825"/>
    </source>
</evidence>
<feature type="transmembrane region" description="Helical" evidence="10">
    <location>
        <begin position="98"/>
        <end position="118"/>
    </location>
</feature>
<feature type="transmembrane region" description="Helical" evidence="10">
    <location>
        <begin position="6"/>
        <end position="32"/>
    </location>
</feature>
<dbReference type="PANTHER" id="PTHR11795:SF371">
    <property type="entry name" value="HIGH-AFFINITY BRANCHED-CHAIN AMINO ACID TRANSPORT SYSTEM PERMEASE PROTEIN LIVH"/>
    <property type="match status" value="1"/>
</dbReference>
<sequence length="293" mass="31251">MDLAFIVQQVVFGLTLGCFYGLLAIGYTMVYGVLRLINFAHGDLLMVSAYIAYFGIVVFYLPWPVGFAVSVALTAVLGILIDRGAYKPLRRSPKISALITAIGISFLLENLGLVLIGGRPKTFPTPPLFDGALHLWGVSIPKLSIWVLAITVALLLGVIWILRHSRVGMAMRAISRDVETVRLMGVDADRVISFTFALGSALAAAGGMLWCIKYPALEPFMGVIPGLKAFVAAVLGGIGSVTGAAIGGMLLGLGEILIVAIWPDWSGYRDATAFSILIVILLTRPTGIMGEDL</sequence>
<dbReference type="GO" id="GO:0015190">
    <property type="term" value="F:L-leucine transmembrane transporter activity"/>
    <property type="evidence" value="ECO:0007669"/>
    <property type="project" value="TreeGrafter"/>
</dbReference>
<evidence type="ECO:0000256" key="7">
    <source>
        <dbReference type="ARBA" id="ARBA00022989"/>
    </source>
</evidence>
<keyword evidence="6" id="KW-0029">Amino-acid transport</keyword>
<feature type="transmembrane region" description="Helical" evidence="10">
    <location>
        <begin position="191"/>
        <end position="210"/>
    </location>
</feature>
<dbReference type="EMBL" id="JACRDE010000039">
    <property type="protein sequence ID" value="MBI5248084.1"/>
    <property type="molecule type" value="Genomic_DNA"/>
</dbReference>
<evidence type="ECO:0000313" key="11">
    <source>
        <dbReference type="EMBL" id="MBI5248084.1"/>
    </source>
</evidence>
<dbReference type="PANTHER" id="PTHR11795">
    <property type="entry name" value="BRANCHED-CHAIN AMINO ACID TRANSPORT SYSTEM PERMEASE PROTEIN LIVH"/>
    <property type="match status" value="1"/>
</dbReference>
<feature type="transmembrane region" description="Helical" evidence="10">
    <location>
        <begin position="143"/>
        <end position="162"/>
    </location>
</feature>
<dbReference type="Pfam" id="PF02653">
    <property type="entry name" value="BPD_transp_2"/>
    <property type="match status" value="1"/>
</dbReference>
<keyword evidence="7 10" id="KW-1133">Transmembrane helix</keyword>
<comment type="caution">
    <text evidence="11">The sequence shown here is derived from an EMBL/GenBank/DDBJ whole genome shotgun (WGS) entry which is preliminary data.</text>
</comment>
<feature type="transmembrane region" description="Helical" evidence="10">
    <location>
        <begin position="271"/>
        <end position="290"/>
    </location>
</feature>
<dbReference type="AlphaFoldDB" id="A0A9D6Z1U7"/>
<dbReference type="GO" id="GO:0042941">
    <property type="term" value="P:D-alanine transmembrane transport"/>
    <property type="evidence" value="ECO:0007669"/>
    <property type="project" value="TreeGrafter"/>
</dbReference>
<dbReference type="CDD" id="cd06582">
    <property type="entry name" value="TM_PBP1_LivH_like"/>
    <property type="match status" value="1"/>
</dbReference>
<dbReference type="GO" id="GO:0015808">
    <property type="term" value="P:L-alanine transport"/>
    <property type="evidence" value="ECO:0007669"/>
    <property type="project" value="TreeGrafter"/>
</dbReference>
<keyword evidence="8 10" id="KW-0472">Membrane</keyword>
<dbReference type="GO" id="GO:0005886">
    <property type="term" value="C:plasma membrane"/>
    <property type="evidence" value="ECO:0007669"/>
    <property type="project" value="UniProtKB-SubCell"/>
</dbReference>
<evidence type="ECO:0000256" key="1">
    <source>
        <dbReference type="ARBA" id="ARBA00004651"/>
    </source>
</evidence>
<proteinExistence type="inferred from homology"/>
<organism evidence="11 12">
    <name type="scientific">Desulfomonile tiedjei</name>
    <dbReference type="NCBI Taxonomy" id="2358"/>
    <lineage>
        <taxon>Bacteria</taxon>
        <taxon>Pseudomonadati</taxon>
        <taxon>Thermodesulfobacteriota</taxon>
        <taxon>Desulfomonilia</taxon>
        <taxon>Desulfomonilales</taxon>
        <taxon>Desulfomonilaceae</taxon>
        <taxon>Desulfomonile</taxon>
    </lineage>
</organism>
<evidence type="ECO:0000256" key="10">
    <source>
        <dbReference type="SAM" id="Phobius"/>
    </source>
</evidence>
<dbReference type="GO" id="GO:0005304">
    <property type="term" value="F:L-valine transmembrane transporter activity"/>
    <property type="evidence" value="ECO:0007669"/>
    <property type="project" value="TreeGrafter"/>
</dbReference>
<keyword evidence="5 10" id="KW-0812">Transmembrane</keyword>
<dbReference type="Proteomes" id="UP000807825">
    <property type="component" value="Unassembled WGS sequence"/>
</dbReference>
<dbReference type="InterPro" id="IPR001851">
    <property type="entry name" value="ABC_transp_permease"/>
</dbReference>
<evidence type="ECO:0000256" key="8">
    <source>
        <dbReference type="ARBA" id="ARBA00023136"/>
    </source>
</evidence>
<evidence type="ECO:0000256" key="3">
    <source>
        <dbReference type="ARBA" id="ARBA00022475"/>
    </source>
</evidence>
<comment type="subcellular location">
    <subcellularLocation>
        <location evidence="1">Cell membrane</location>
        <topology evidence="1">Multi-pass membrane protein</topology>
    </subcellularLocation>
</comment>
<evidence type="ECO:0000256" key="2">
    <source>
        <dbReference type="ARBA" id="ARBA00022448"/>
    </source>
</evidence>
<dbReference type="GO" id="GO:0015188">
    <property type="term" value="F:L-isoleucine transmembrane transporter activity"/>
    <property type="evidence" value="ECO:0007669"/>
    <property type="project" value="TreeGrafter"/>
</dbReference>